<dbReference type="InterPro" id="IPR049445">
    <property type="entry name" value="TetR_SbtR-like_C"/>
</dbReference>
<dbReference type="RefSeq" id="WP_040273540.1">
    <property type="nucleotide sequence ID" value="NZ_CP024315.1"/>
</dbReference>
<gene>
    <name evidence="4" type="ORF">RHRU231_710010</name>
</gene>
<dbReference type="PRINTS" id="PR00455">
    <property type="entry name" value="HTHTETR"/>
</dbReference>
<dbReference type="PROSITE" id="PS50977">
    <property type="entry name" value="HTH_TETR_2"/>
    <property type="match status" value="1"/>
</dbReference>
<keyword evidence="3" id="KW-0804">Transcription</keyword>
<dbReference type="Pfam" id="PF21597">
    <property type="entry name" value="TetR_C_43"/>
    <property type="match status" value="1"/>
</dbReference>
<evidence type="ECO:0000256" key="3">
    <source>
        <dbReference type="ARBA" id="ARBA00023163"/>
    </source>
</evidence>
<dbReference type="KEGG" id="rrz:CS378_17985"/>
<reference evidence="4 5" key="1">
    <citation type="journal article" date="2014" name="Genome Announc.">
        <title>Draft Genome Sequence of Propane- and Butane-Oxidizing Actinobacterium Rhodococcus ruber IEGM 231.</title>
        <authorList>
            <person name="Ivshina I.B."/>
            <person name="Kuyukina M.S."/>
            <person name="Krivoruchko A.V."/>
            <person name="Barbe V."/>
            <person name="Fischer C."/>
        </authorList>
    </citation>
    <scope>NUCLEOTIDE SEQUENCE [LARGE SCALE GENOMIC DNA]</scope>
</reference>
<dbReference type="SUPFAM" id="SSF46689">
    <property type="entry name" value="Homeodomain-like"/>
    <property type="match status" value="1"/>
</dbReference>
<dbReference type="Pfam" id="PF00440">
    <property type="entry name" value="TetR_N"/>
    <property type="match status" value="1"/>
</dbReference>
<sequence>MRADAARRREALILAARDVLAERGHDAPLDAIAERAGVGIATLYRNFPTRDDLAHAVARRTLTEAGAAADRALAAMVSDPESAWAEFVDTAVRLRLGALIPALIVESYRELPGDVLEIREGTKARVTELVHAAQRAGLVRDDVQPIEVIMAVARLTRPHVRFVDDVVPGLVPRMIAIYLAGLRPDGRPLPR</sequence>
<dbReference type="InterPro" id="IPR001647">
    <property type="entry name" value="HTH_TetR"/>
</dbReference>
<proteinExistence type="predicted"/>
<dbReference type="OrthoDB" id="9795011at2"/>
<dbReference type="GO" id="GO:0000976">
    <property type="term" value="F:transcription cis-regulatory region binding"/>
    <property type="evidence" value="ECO:0007669"/>
    <property type="project" value="TreeGrafter"/>
</dbReference>
<evidence type="ECO:0000313" key="4">
    <source>
        <dbReference type="EMBL" id="CDZ90332.1"/>
    </source>
</evidence>
<protein>
    <submittedName>
        <fullName evidence="4">Putative TetR family transcriptional regulator</fullName>
    </submittedName>
</protein>
<dbReference type="EMBL" id="CCSD01000085">
    <property type="protein sequence ID" value="CDZ90332.1"/>
    <property type="molecule type" value="Genomic_DNA"/>
</dbReference>
<evidence type="ECO:0000313" key="5">
    <source>
        <dbReference type="Proteomes" id="UP000042997"/>
    </source>
</evidence>
<evidence type="ECO:0000256" key="2">
    <source>
        <dbReference type="ARBA" id="ARBA00023125"/>
    </source>
</evidence>
<dbReference type="AlphaFoldDB" id="A0A098BQ33"/>
<dbReference type="Proteomes" id="UP000042997">
    <property type="component" value="Unassembled WGS sequence"/>
</dbReference>
<dbReference type="eggNOG" id="COG1309">
    <property type="taxonomic scope" value="Bacteria"/>
</dbReference>
<organism evidence="4 5">
    <name type="scientific">Rhodococcus ruber</name>
    <dbReference type="NCBI Taxonomy" id="1830"/>
    <lineage>
        <taxon>Bacteria</taxon>
        <taxon>Bacillati</taxon>
        <taxon>Actinomycetota</taxon>
        <taxon>Actinomycetes</taxon>
        <taxon>Mycobacteriales</taxon>
        <taxon>Nocardiaceae</taxon>
        <taxon>Rhodococcus</taxon>
    </lineage>
</organism>
<dbReference type="PANTHER" id="PTHR30055">
    <property type="entry name" value="HTH-TYPE TRANSCRIPTIONAL REGULATOR RUTR"/>
    <property type="match status" value="1"/>
</dbReference>
<dbReference type="Gene3D" id="1.10.357.10">
    <property type="entry name" value="Tetracycline Repressor, domain 2"/>
    <property type="match status" value="1"/>
</dbReference>
<dbReference type="PANTHER" id="PTHR30055:SF234">
    <property type="entry name" value="HTH-TYPE TRANSCRIPTIONAL REGULATOR BETI"/>
    <property type="match status" value="1"/>
</dbReference>
<accession>A0A098BQ33</accession>
<dbReference type="InterPro" id="IPR050109">
    <property type="entry name" value="HTH-type_TetR-like_transc_reg"/>
</dbReference>
<dbReference type="GO" id="GO:0003700">
    <property type="term" value="F:DNA-binding transcription factor activity"/>
    <property type="evidence" value="ECO:0007669"/>
    <property type="project" value="TreeGrafter"/>
</dbReference>
<keyword evidence="2" id="KW-0238">DNA-binding</keyword>
<dbReference type="InterPro" id="IPR036271">
    <property type="entry name" value="Tet_transcr_reg_TetR-rel_C_sf"/>
</dbReference>
<dbReference type="SUPFAM" id="SSF48498">
    <property type="entry name" value="Tetracyclin repressor-like, C-terminal domain"/>
    <property type="match status" value="1"/>
</dbReference>
<evidence type="ECO:0000256" key="1">
    <source>
        <dbReference type="ARBA" id="ARBA00023015"/>
    </source>
</evidence>
<dbReference type="InterPro" id="IPR009057">
    <property type="entry name" value="Homeodomain-like_sf"/>
</dbReference>
<name>A0A098BQ33_9NOCA</name>
<keyword evidence="1" id="KW-0805">Transcription regulation</keyword>